<accession>A0ABR2DK58</accession>
<protein>
    <submittedName>
        <fullName evidence="2">Uncharacterized protein</fullName>
    </submittedName>
</protein>
<evidence type="ECO:0000313" key="3">
    <source>
        <dbReference type="Proteomes" id="UP001472677"/>
    </source>
</evidence>
<evidence type="ECO:0000256" key="1">
    <source>
        <dbReference type="SAM" id="MobiDB-lite"/>
    </source>
</evidence>
<comment type="caution">
    <text evidence="2">The sequence shown here is derived from an EMBL/GenBank/DDBJ whole genome shotgun (WGS) entry which is preliminary data.</text>
</comment>
<gene>
    <name evidence="2" type="ORF">V6N12_014438</name>
</gene>
<reference evidence="2 3" key="1">
    <citation type="journal article" date="2024" name="G3 (Bethesda)">
        <title>Genome assembly of Hibiscus sabdariffa L. provides insights into metabolisms of medicinal natural products.</title>
        <authorList>
            <person name="Kim T."/>
        </authorList>
    </citation>
    <scope>NUCLEOTIDE SEQUENCE [LARGE SCALE GENOMIC DNA]</scope>
    <source>
        <strain evidence="2">TK-2024</strain>
        <tissue evidence="2">Old leaves</tissue>
    </source>
</reference>
<sequence length="75" mass="8158">MRNKAGNSCYSPGLPPNPQNFPQNLPTTIEFDDEGCRKLGVRSQNADLGTEAEGKTFNRLKGPLIEGEAVLKPTK</sequence>
<dbReference type="EMBL" id="JBBPBM010000024">
    <property type="protein sequence ID" value="KAK8541815.1"/>
    <property type="molecule type" value="Genomic_DNA"/>
</dbReference>
<proteinExistence type="predicted"/>
<name>A0ABR2DK58_9ROSI</name>
<dbReference type="Proteomes" id="UP001472677">
    <property type="component" value="Unassembled WGS sequence"/>
</dbReference>
<organism evidence="2 3">
    <name type="scientific">Hibiscus sabdariffa</name>
    <name type="common">roselle</name>
    <dbReference type="NCBI Taxonomy" id="183260"/>
    <lineage>
        <taxon>Eukaryota</taxon>
        <taxon>Viridiplantae</taxon>
        <taxon>Streptophyta</taxon>
        <taxon>Embryophyta</taxon>
        <taxon>Tracheophyta</taxon>
        <taxon>Spermatophyta</taxon>
        <taxon>Magnoliopsida</taxon>
        <taxon>eudicotyledons</taxon>
        <taxon>Gunneridae</taxon>
        <taxon>Pentapetalae</taxon>
        <taxon>rosids</taxon>
        <taxon>malvids</taxon>
        <taxon>Malvales</taxon>
        <taxon>Malvaceae</taxon>
        <taxon>Malvoideae</taxon>
        <taxon>Hibiscus</taxon>
    </lineage>
</organism>
<evidence type="ECO:0000313" key="2">
    <source>
        <dbReference type="EMBL" id="KAK8541815.1"/>
    </source>
</evidence>
<keyword evidence="3" id="KW-1185">Reference proteome</keyword>
<feature type="region of interest" description="Disordered" evidence="1">
    <location>
        <begin position="1"/>
        <end position="29"/>
    </location>
</feature>
<feature type="compositionally biased region" description="Polar residues" evidence="1">
    <location>
        <begin position="1"/>
        <end position="10"/>
    </location>
</feature>